<feature type="region of interest" description="Disordered" evidence="1">
    <location>
        <begin position="1"/>
        <end position="23"/>
    </location>
</feature>
<dbReference type="AlphaFoldDB" id="A0A7Y6MD17"/>
<accession>A0A7Y6MD17</accession>
<keyword evidence="3" id="KW-1185">Reference proteome</keyword>
<organism evidence="2 3">
    <name type="scientific">Nonomuraea rhodomycinica</name>
    <dbReference type="NCBI Taxonomy" id="1712872"/>
    <lineage>
        <taxon>Bacteria</taxon>
        <taxon>Bacillati</taxon>
        <taxon>Actinomycetota</taxon>
        <taxon>Actinomycetes</taxon>
        <taxon>Streptosporangiales</taxon>
        <taxon>Streptosporangiaceae</taxon>
        <taxon>Nonomuraea</taxon>
    </lineage>
</organism>
<evidence type="ECO:0000313" key="2">
    <source>
        <dbReference type="EMBL" id="NUW43983.1"/>
    </source>
</evidence>
<dbReference type="Proteomes" id="UP000546126">
    <property type="component" value="Unassembled WGS sequence"/>
</dbReference>
<dbReference type="EMBL" id="JABWGO010000008">
    <property type="protein sequence ID" value="NUW43983.1"/>
    <property type="molecule type" value="Genomic_DNA"/>
</dbReference>
<evidence type="ECO:0000313" key="3">
    <source>
        <dbReference type="Proteomes" id="UP000546126"/>
    </source>
</evidence>
<keyword evidence="2" id="KW-0418">Kinase</keyword>
<proteinExistence type="predicted"/>
<keyword evidence="2" id="KW-0723">Serine/threonine-protein kinase</keyword>
<protein>
    <submittedName>
        <fullName evidence="2">Serine/threonine protein kinase</fullName>
    </submittedName>
</protein>
<keyword evidence="2" id="KW-0808">Transferase</keyword>
<reference evidence="2 3" key="1">
    <citation type="submission" date="2020-06" db="EMBL/GenBank/DDBJ databases">
        <authorList>
            <person name="Chanama M."/>
        </authorList>
    </citation>
    <scope>NUCLEOTIDE SEQUENCE [LARGE SCALE GENOMIC DNA]</scope>
    <source>
        <strain evidence="2 3">TBRC6557</strain>
    </source>
</reference>
<dbReference type="GO" id="GO:0004674">
    <property type="term" value="F:protein serine/threonine kinase activity"/>
    <property type="evidence" value="ECO:0007669"/>
    <property type="project" value="UniProtKB-KW"/>
</dbReference>
<sequence length="131" mass="13697">MKPTVKPTTAKPTVKPTTAAPLKPNPYTPTQVCGAGYKVIDSHALGGNATIYLLYNSGSGQNCVATMSKYVYPGKVAMNAILQVKGGSSGSNPGSFTAYAGPVRLSAKKQCVVWGGTWKTLTWKSGWSHCG</sequence>
<feature type="compositionally biased region" description="Low complexity" evidence="1">
    <location>
        <begin position="1"/>
        <end position="22"/>
    </location>
</feature>
<name>A0A7Y6MD17_9ACTN</name>
<evidence type="ECO:0000256" key="1">
    <source>
        <dbReference type="SAM" id="MobiDB-lite"/>
    </source>
</evidence>
<comment type="caution">
    <text evidence="2">The sequence shown here is derived from an EMBL/GenBank/DDBJ whole genome shotgun (WGS) entry which is preliminary data.</text>
</comment>
<gene>
    <name evidence="2" type="ORF">HT134_28220</name>
</gene>